<dbReference type="AlphaFoldDB" id="A0A5E4UQ31"/>
<gene>
    <name evidence="1" type="ORF">PTE30175_02057</name>
</gene>
<organism evidence="1 2">
    <name type="scientific">Pandoraea terrae</name>
    <dbReference type="NCBI Taxonomy" id="1537710"/>
    <lineage>
        <taxon>Bacteria</taxon>
        <taxon>Pseudomonadati</taxon>
        <taxon>Pseudomonadota</taxon>
        <taxon>Betaproteobacteria</taxon>
        <taxon>Burkholderiales</taxon>
        <taxon>Burkholderiaceae</taxon>
        <taxon>Pandoraea</taxon>
    </lineage>
</organism>
<evidence type="ECO:0000313" key="2">
    <source>
        <dbReference type="Proteomes" id="UP000414233"/>
    </source>
</evidence>
<evidence type="ECO:0000313" key="1">
    <source>
        <dbReference type="EMBL" id="VVE00995.1"/>
    </source>
</evidence>
<sequence>MRKVMNILISTRGAPFREDSAANAPGRNRGKVKPSPATAAHIAPVFKRLVNFSRNFLSFGATTNEQYP</sequence>
<reference evidence="1 2" key="1">
    <citation type="submission" date="2019-08" db="EMBL/GenBank/DDBJ databases">
        <authorList>
            <person name="Peeters C."/>
        </authorList>
    </citation>
    <scope>NUCLEOTIDE SEQUENCE [LARGE SCALE GENOMIC DNA]</scope>
    <source>
        <strain evidence="1 2">LMG 30175</strain>
    </source>
</reference>
<keyword evidence="2" id="KW-1185">Reference proteome</keyword>
<proteinExistence type="predicted"/>
<dbReference type="Proteomes" id="UP000414233">
    <property type="component" value="Unassembled WGS sequence"/>
</dbReference>
<dbReference type="EMBL" id="CABPRZ010000007">
    <property type="protein sequence ID" value="VVE00995.1"/>
    <property type="molecule type" value="Genomic_DNA"/>
</dbReference>
<protein>
    <submittedName>
        <fullName evidence="1">Uncharacterized protein</fullName>
    </submittedName>
</protein>
<name>A0A5E4UQ31_9BURK</name>
<accession>A0A5E4UQ31</accession>